<accession>A0A3P6TJ46</accession>
<keyword evidence="2" id="KW-1185">Reference proteome</keyword>
<protein>
    <submittedName>
        <fullName evidence="1">Uncharacterized protein</fullName>
    </submittedName>
</protein>
<reference evidence="1 2" key="1">
    <citation type="submission" date="2018-08" db="EMBL/GenBank/DDBJ databases">
        <authorList>
            <person name="Laetsch R D."/>
            <person name="Stevens L."/>
            <person name="Kumar S."/>
            <person name="Blaxter L. M."/>
        </authorList>
    </citation>
    <scope>NUCLEOTIDE SEQUENCE [LARGE SCALE GENOMIC DNA]</scope>
</reference>
<dbReference type="Proteomes" id="UP000277928">
    <property type="component" value="Unassembled WGS sequence"/>
</dbReference>
<proteinExistence type="predicted"/>
<evidence type="ECO:0000313" key="2">
    <source>
        <dbReference type="Proteomes" id="UP000277928"/>
    </source>
</evidence>
<name>A0A3P6TJ46_LITSI</name>
<dbReference type="AlphaFoldDB" id="A0A3P6TJ46"/>
<organism evidence="1 2">
    <name type="scientific">Litomosoides sigmodontis</name>
    <name type="common">Filarial nematode worm</name>
    <dbReference type="NCBI Taxonomy" id="42156"/>
    <lineage>
        <taxon>Eukaryota</taxon>
        <taxon>Metazoa</taxon>
        <taxon>Ecdysozoa</taxon>
        <taxon>Nematoda</taxon>
        <taxon>Chromadorea</taxon>
        <taxon>Rhabditida</taxon>
        <taxon>Spirurina</taxon>
        <taxon>Spiruromorpha</taxon>
        <taxon>Filarioidea</taxon>
        <taxon>Onchocercidae</taxon>
        <taxon>Litomosoides</taxon>
    </lineage>
</organism>
<gene>
    <name evidence="1" type="ORF">NLS_LOCUS8518</name>
</gene>
<sequence length="223" mass="24288">MNKMAADPSVYPKLSSASIGAYEGRLSCFADYHMYANRHRSAPLINKKSQSININASLVYSNGRVADLMSNIALIIDKAIAAAKIYSINQNSITKSRTMPYPSYKECCENSLPNSRCSANVLADCLKSSPLYHQQESERWGHAINFYQDMMSNRDQCCTSPPNSPVNLGTLHTYPACGASLSACDSSLDDTDNTCTIGSLNGSLMGLVILSLIRSVTQCEETC</sequence>
<dbReference type="OrthoDB" id="5804279at2759"/>
<evidence type="ECO:0000313" key="1">
    <source>
        <dbReference type="EMBL" id="VDK88142.1"/>
    </source>
</evidence>
<dbReference type="EMBL" id="UYRX01001094">
    <property type="protein sequence ID" value="VDK88142.1"/>
    <property type="molecule type" value="Genomic_DNA"/>
</dbReference>